<dbReference type="Pfam" id="PF14399">
    <property type="entry name" value="BtrH_N"/>
    <property type="match status" value="1"/>
</dbReference>
<evidence type="ECO:0000259" key="1">
    <source>
        <dbReference type="Pfam" id="PF14399"/>
    </source>
</evidence>
<protein>
    <recommendedName>
        <fullName evidence="1">Butirosin biosynthesis protein H N-terminal domain-containing protein</fullName>
    </recommendedName>
</protein>
<dbReference type="InterPro" id="IPR026935">
    <property type="entry name" value="BtrH_N"/>
</dbReference>
<accession>A0AB73R2A9</accession>
<gene>
    <name evidence="2" type="ORF">CN678_11695</name>
</gene>
<dbReference type="AlphaFoldDB" id="A0AB73R2A9"/>
<reference evidence="2" key="1">
    <citation type="submission" date="2017-09" db="EMBL/GenBank/DDBJ databases">
        <title>Large-scale bioinformatics analysis of Bacillus genomes uncovers conserved roles of natural products in bacterial physiology.</title>
        <authorList>
            <consortium name="Agbiome Team Llc"/>
            <person name="Bleich R.M."/>
            <person name="Kirk G.J."/>
            <person name="Santa Maria K.C."/>
            <person name="Allen S.E."/>
            <person name="Farag S."/>
            <person name="Shank E.A."/>
            <person name="Bowers A."/>
        </authorList>
    </citation>
    <scope>NUCLEOTIDE SEQUENCE</scope>
    <source>
        <strain evidence="2">AFS005430</strain>
    </source>
</reference>
<dbReference type="Proteomes" id="UP000220969">
    <property type="component" value="Unassembled WGS sequence"/>
</dbReference>
<sequence>MNKSKLFTHPYHNCLTMTVTGVIHEEVEIEGLWFLSQLYTIKRPDNSVRFIPRMSFFNDEISEFSNLVPEHKTFSNFNDYRESLDSTLHKGIPVIAPVDTFFLPYSSRYQVQHNFHWMEIWKKEESNYKLVDHYYHFVGDLSEGDLQKAVEGSKELLQPSSYQYYSLSTKNYKSFAKQSYQKSININLTNLLSTDQVGLPVSYKIFDESYVISQGLDVFKDIYQKLNSINQHMEEELRQATLEELYEDFNELGNSRYVFGEFLEKYDTSKETTTLIEILTDLAQEYKICANLALRNVVRNDHFSQKVFDRVSQLKEKEEQYIKQLIKLSISIN</sequence>
<name>A0AB73R2A9_9BACI</name>
<feature type="domain" description="Butirosin biosynthesis protein H N-terminal" evidence="1">
    <location>
        <begin position="66"/>
        <end position="133"/>
    </location>
</feature>
<dbReference type="RefSeq" id="WP_098164449.1">
    <property type="nucleotide sequence ID" value="NZ_NUBX01000003.1"/>
</dbReference>
<organism evidence="2">
    <name type="scientific">Bacillus toyonensis</name>
    <dbReference type="NCBI Taxonomy" id="155322"/>
    <lineage>
        <taxon>Bacteria</taxon>
        <taxon>Bacillati</taxon>
        <taxon>Bacillota</taxon>
        <taxon>Bacilli</taxon>
        <taxon>Bacillales</taxon>
        <taxon>Bacillaceae</taxon>
        <taxon>Bacillus</taxon>
        <taxon>Bacillus cereus group</taxon>
    </lineage>
</organism>
<comment type="caution">
    <text evidence="2">The sequence shown here is derived from an EMBL/GenBank/DDBJ whole genome shotgun (WGS) entry which is preliminary data.</text>
</comment>
<dbReference type="EMBL" id="NUEH01000023">
    <property type="protein sequence ID" value="PEI86541.1"/>
    <property type="molecule type" value="Genomic_DNA"/>
</dbReference>
<evidence type="ECO:0000313" key="2">
    <source>
        <dbReference type="EMBL" id="PEI86541.1"/>
    </source>
</evidence>
<proteinExistence type="predicted"/>